<keyword evidence="7 8" id="KW-0998">Cell outer membrane</keyword>
<keyword evidence="2 8" id="KW-0813">Transport</keyword>
<dbReference type="Proteomes" id="UP001321825">
    <property type="component" value="Chromosome"/>
</dbReference>
<proteinExistence type="inferred from homology"/>
<dbReference type="PROSITE" id="PS01156">
    <property type="entry name" value="TONB_DEPENDENT_REC_2"/>
    <property type="match status" value="1"/>
</dbReference>
<dbReference type="InterPro" id="IPR039426">
    <property type="entry name" value="TonB-dep_rcpt-like"/>
</dbReference>
<dbReference type="InterPro" id="IPR000531">
    <property type="entry name" value="Beta-barrel_TonB"/>
</dbReference>
<organism evidence="11 12">
    <name type="scientific">Methylomarinovum caldicuralii</name>
    <dbReference type="NCBI Taxonomy" id="438856"/>
    <lineage>
        <taxon>Bacteria</taxon>
        <taxon>Pseudomonadati</taxon>
        <taxon>Pseudomonadota</taxon>
        <taxon>Gammaproteobacteria</taxon>
        <taxon>Methylococcales</taxon>
        <taxon>Methylothermaceae</taxon>
        <taxon>Methylomarinovum</taxon>
    </lineage>
</organism>
<evidence type="ECO:0000256" key="4">
    <source>
        <dbReference type="ARBA" id="ARBA00022692"/>
    </source>
</evidence>
<dbReference type="KEGG" id="mcau:MIT9_P1016"/>
<dbReference type="Gene3D" id="2.40.170.20">
    <property type="entry name" value="TonB-dependent receptor, beta-barrel domain"/>
    <property type="match status" value="1"/>
</dbReference>
<protein>
    <recommendedName>
        <fullName evidence="10">TonB-dependent receptor-like beta-barrel domain-containing protein</fullName>
    </recommendedName>
</protein>
<keyword evidence="4 8" id="KW-0812">Transmembrane</keyword>
<comment type="similarity">
    <text evidence="8">Belongs to the TonB-dependent receptor family.</text>
</comment>
<evidence type="ECO:0000256" key="1">
    <source>
        <dbReference type="ARBA" id="ARBA00004571"/>
    </source>
</evidence>
<keyword evidence="6 8" id="KW-0472">Membrane</keyword>
<evidence type="ECO:0000256" key="7">
    <source>
        <dbReference type="ARBA" id="ARBA00023237"/>
    </source>
</evidence>
<sequence>MVERWEKGPFAAGGALRLEWQRLQAQGRAPRRDFLPSGALEAVWRPDDNQSLSLAYTATARAPSPEERYAFGVHAATQRFEIGAPGLKPERSHQLELGYRFRSARLEADLTLFHHWVRDYVFFRATGGSDPESGLPVFAAAQEDAVFRGLEASVRLNLLALDQGDLDLTLFGDRVRGRLSQGGDVPRMPPLRYGMELGLYRADGSLALRLTRAEAQDHPGRLEVPTPAYLRLDVGGEYRLALGEGRGLTLFARGTNLLDQTIRSATSPLRTIAPEAGRGAEAGFRLEF</sequence>
<accession>A0AAU9BRK2</accession>
<evidence type="ECO:0000313" key="12">
    <source>
        <dbReference type="Proteomes" id="UP001321825"/>
    </source>
</evidence>
<keyword evidence="3 8" id="KW-1134">Transmembrane beta strand</keyword>
<keyword evidence="12" id="KW-1185">Reference proteome</keyword>
<dbReference type="PANTHER" id="PTHR30069:SF40">
    <property type="entry name" value="TONB-DEPENDENT RECEPTOR NMB0964-RELATED"/>
    <property type="match status" value="1"/>
</dbReference>
<gene>
    <name evidence="11" type="ORF">MIT9_P1016</name>
</gene>
<reference evidence="12" key="1">
    <citation type="journal article" date="2024" name="Int. J. Syst. Evol. Microbiol.">
        <title>Methylomarinovum tepidoasis sp. nov., a moderately thermophilic methanotroph of the family Methylothermaceae isolated from a deep-sea hydrothermal field.</title>
        <authorList>
            <person name="Hirayama H."/>
            <person name="Takaki Y."/>
            <person name="Abe M."/>
            <person name="Miyazaki M."/>
            <person name="Uematsu K."/>
            <person name="Matsui Y."/>
            <person name="Takai K."/>
        </authorList>
    </citation>
    <scope>NUCLEOTIDE SEQUENCE [LARGE SCALE GENOMIC DNA]</scope>
    <source>
        <strain evidence="12">IT-9</strain>
    </source>
</reference>
<name>A0AAU9BRK2_9GAMM</name>
<dbReference type="GO" id="GO:0044718">
    <property type="term" value="P:siderophore transmembrane transport"/>
    <property type="evidence" value="ECO:0007669"/>
    <property type="project" value="TreeGrafter"/>
</dbReference>
<comment type="subcellular location">
    <subcellularLocation>
        <location evidence="1 8">Cell outer membrane</location>
        <topology evidence="1 8">Multi-pass membrane protein</topology>
    </subcellularLocation>
</comment>
<dbReference type="InterPro" id="IPR036942">
    <property type="entry name" value="Beta-barrel_TonB_sf"/>
</dbReference>
<evidence type="ECO:0000256" key="9">
    <source>
        <dbReference type="PROSITE-ProRule" id="PRU10144"/>
    </source>
</evidence>
<evidence type="ECO:0000256" key="6">
    <source>
        <dbReference type="ARBA" id="ARBA00023136"/>
    </source>
</evidence>
<evidence type="ECO:0000256" key="5">
    <source>
        <dbReference type="ARBA" id="ARBA00023077"/>
    </source>
</evidence>
<dbReference type="EMBL" id="AP024714">
    <property type="protein sequence ID" value="BCX81438.1"/>
    <property type="molecule type" value="Genomic_DNA"/>
</dbReference>
<dbReference type="Pfam" id="PF00593">
    <property type="entry name" value="TonB_dep_Rec_b-barrel"/>
    <property type="match status" value="1"/>
</dbReference>
<dbReference type="AlphaFoldDB" id="A0AAU9BRK2"/>
<dbReference type="GO" id="GO:0015344">
    <property type="term" value="F:siderophore uptake transmembrane transporter activity"/>
    <property type="evidence" value="ECO:0007669"/>
    <property type="project" value="TreeGrafter"/>
</dbReference>
<evidence type="ECO:0000313" key="11">
    <source>
        <dbReference type="EMBL" id="BCX81438.1"/>
    </source>
</evidence>
<dbReference type="GO" id="GO:0009279">
    <property type="term" value="C:cell outer membrane"/>
    <property type="evidence" value="ECO:0007669"/>
    <property type="project" value="UniProtKB-SubCell"/>
</dbReference>
<dbReference type="PANTHER" id="PTHR30069">
    <property type="entry name" value="TONB-DEPENDENT OUTER MEMBRANE RECEPTOR"/>
    <property type="match status" value="1"/>
</dbReference>
<dbReference type="PROSITE" id="PS52016">
    <property type="entry name" value="TONB_DEPENDENT_REC_3"/>
    <property type="match status" value="1"/>
</dbReference>
<feature type="short sequence motif" description="TonB C-terminal box" evidence="9">
    <location>
        <begin position="271"/>
        <end position="288"/>
    </location>
</feature>
<feature type="domain" description="TonB-dependent receptor-like beta-barrel" evidence="10">
    <location>
        <begin position="5"/>
        <end position="257"/>
    </location>
</feature>
<evidence type="ECO:0000256" key="8">
    <source>
        <dbReference type="PROSITE-ProRule" id="PRU01360"/>
    </source>
</evidence>
<evidence type="ECO:0000256" key="3">
    <source>
        <dbReference type="ARBA" id="ARBA00022452"/>
    </source>
</evidence>
<dbReference type="SUPFAM" id="SSF56935">
    <property type="entry name" value="Porins"/>
    <property type="match status" value="1"/>
</dbReference>
<dbReference type="InterPro" id="IPR010917">
    <property type="entry name" value="TonB_rcpt_CS"/>
</dbReference>
<evidence type="ECO:0000259" key="10">
    <source>
        <dbReference type="Pfam" id="PF00593"/>
    </source>
</evidence>
<keyword evidence="5" id="KW-0798">TonB box</keyword>
<evidence type="ECO:0000256" key="2">
    <source>
        <dbReference type="ARBA" id="ARBA00022448"/>
    </source>
</evidence>